<gene>
    <name evidence="2" type="ORF">P5673_002627</name>
</gene>
<proteinExistence type="predicted"/>
<keyword evidence="3" id="KW-1185">Reference proteome</keyword>
<evidence type="ECO:0000313" key="2">
    <source>
        <dbReference type="EMBL" id="KAK2572387.1"/>
    </source>
</evidence>
<reference evidence="2" key="1">
    <citation type="journal article" date="2023" name="G3 (Bethesda)">
        <title>Whole genome assembly and annotation of the endangered Caribbean coral Acropora cervicornis.</title>
        <authorList>
            <person name="Selwyn J.D."/>
            <person name="Vollmer S.V."/>
        </authorList>
    </citation>
    <scope>NUCLEOTIDE SEQUENCE</scope>
    <source>
        <strain evidence="2">K2</strain>
    </source>
</reference>
<comment type="caution">
    <text evidence="2">The sequence shown here is derived from an EMBL/GenBank/DDBJ whole genome shotgun (WGS) entry which is preliminary data.</text>
</comment>
<name>A0AAD9VFT9_ACRCE</name>
<feature type="region of interest" description="Disordered" evidence="1">
    <location>
        <begin position="25"/>
        <end position="50"/>
    </location>
</feature>
<feature type="compositionally biased region" description="Basic residues" evidence="1">
    <location>
        <begin position="31"/>
        <end position="41"/>
    </location>
</feature>
<protein>
    <submittedName>
        <fullName evidence="2">Uncharacterized protein</fullName>
    </submittedName>
</protein>
<accession>A0AAD9VFT9</accession>
<dbReference type="Proteomes" id="UP001249851">
    <property type="component" value="Unassembled WGS sequence"/>
</dbReference>
<dbReference type="AlphaFoldDB" id="A0AAD9VFT9"/>
<organism evidence="2 3">
    <name type="scientific">Acropora cervicornis</name>
    <name type="common">Staghorn coral</name>
    <dbReference type="NCBI Taxonomy" id="6130"/>
    <lineage>
        <taxon>Eukaryota</taxon>
        <taxon>Metazoa</taxon>
        <taxon>Cnidaria</taxon>
        <taxon>Anthozoa</taxon>
        <taxon>Hexacorallia</taxon>
        <taxon>Scleractinia</taxon>
        <taxon>Astrocoeniina</taxon>
        <taxon>Acroporidae</taxon>
        <taxon>Acropora</taxon>
    </lineage>
</organism>
<dbReference type="EMBL" id="JARQWQ010000004">
    <property type="protein sequence ID" value="KAK2572387.1"/>
    <property type="molecule type" value="Genomic_DNA"/>
</dbReference>
<evidence type="ECO:0000256" key="1">
    <source>
        <dbReference type="SAM" id="MobiDB-lite"/>
    </source>
</evidence>
<reference evidence="2" key="2">
    <citation type="journal article" date="2023" name="Science">
        <title>Genomic signatures of disease resistance in endangered staghorn corals.</title>
        <authorList>
            <person name="Vollmer S.V."/>
            <person name="Selwyn J.D."/>
            <person name="Despard B.A."/>
            <person name="Roesel C.L."/>
        </authorList>
    </citation>
    <scope>NUCLEOTIDE SEQUENCE</scope>
    <source>
        <strain evidence="2">K2</strain>
    </source>
</reference>
<evidence type="ECO:0000313" key="3">
    <source>
        <dbReference type="Proteomes" id="UP001249851"/>
    </source>
</evidence>
<sequence length="91" mass="10332">MLTGEMPYVKPRMALYMKPSISKHLSEGRKHQNSKQRHKISKLPLPPDILELGKPSVHDKEVKEHMQAEAKMDGCCSLEKSRHSPAQIGFV</sequence>